<evidence type="ECO:0008006" key="3">
    <source>
        <dbReference type="Google" id="ProtNLM"/>
    </source>
</evidence>
<gene>
    <name evidence="1" type="ORF">RB614_27925</name>
</gene>
<accession>A0ABU0ZR10</accession>
<dbReference type="EMBL" id="JAVHUY010000030">
    <property type="protein sequence ID" value="MDQ7908362.1"/>
    <property type="molecule type" value="Genomic_DNA"/>
</dbReference>
<dbReference type="RefSeq" id="WP_308715631.1">
    <property type="nucleotide sequence ID" value="NZ_JAVHUY010000030.1"/>
</dbReference>
<proteinExistence type="predicted"/>
<comment type="caution">
    <text evidence="1">The sequence shown here is derived from an EMBL/GenBank/DDBJ whole genome shotgun (WGS) entry which is preliminary data.</text>
</comment>
<dbReference type="Proteomes" id="UP001230908">
    <property type="component" value="Unassembled WGS sequence"/>
</dbReference>
<evidence type="ECO:0000313" key="1">
    <source>
        <dbReference type="EMBL" id="MDQ7908362.1"/>
    </source>
</evidence>
<name>A0ABU0ZR10_9ACTN</name>
<keyword evidence="2" id="KW-1185">Reference proteome</keyword>
<sequence length="93" mass="10691">MIAIVRLPKLLVNARLINPERFPGIPGILVLVQLHHDRDRGWWEVAARKTYGERRETQGRYESEEEADAALGRAYALFDADGTWDIQDFRAKA</sequence>
<evidence type="ECO:0000313" key="2">
    <source>
        <dbReference type="Proteomes" id="UP001230908"/>
    </source>
</evidence>
<organism evidence="1 2">
    <name type="scientific">Phytohabitans maris</name>
    <dbReference type="NCBI Taxonomy" id="3071409"/>
    <lineage>
        <taxon>Bacteria</taxon>
        <taxon>Bacillati</taxon>
        <taxon>Actinomycetota</taxon>
        <taxon>Actinomycetes</taxon>
        <taxon>Micromonosporales</taxon>
        <taxon>Micromonosporaceae</taxon>
    </lineage>
</organism>
<protein>
    <recommendedName>
        <fullName evidence="3">WGR domain-containing protein</fullName>
    </recommendedName>
</protein>
<reference evidence="1 2" key="1">
    <citation type="submission" date="2023-08" db="EMBL/GenBank/DDBJ databases">
        <title>Phytohabitans sansha sp. nov., isolated from marine sediment.</title>
        <authorList>
            <person name="Zhao Y."/>
            <person name="Yi K."/>
        </authorList>
    </citation>
    <scope>NUCLEOTIDE SEQUENCE [LARGE SCALE GENOMIC DNA]</scope>
    <source>
        <strain evidence="1 2">ZYX-F-186</strain>
    </source>
</reference>